<accession>E0I9G5</accession>
<name>E0I9G5_9BACL</name>
<sequence>METANGFVNISGKEYYKIGKYNEMQPFFITLPSNSDVWMFLSSNGGLCAGRRNSEYSLFPYETEDKIHDKNQSGPKTLIRITTGEQSSLWEPFVLTYANKYSVTRNMYKSVLGNSLIFEEVNESLGLTFSYQWEMSERYGIVRTSTLKNDNVTCEVEILDGILNILPADVNPLLQENRSSLVDAYKSTESDQQTGITTFSLVSKVNDTPDPQESLHANVAWFVSEHKPAVCLTARVFDEMCRGGVTSVENVVRGQRCCFILHQQFALASGENTQWRIVLDADLSQVQVDALAQEEDRMNLLNEDLVKSDTDLRHIVAIADGLQQTADKNKVVNHYNNVLFNNMRGGVFIDAYSFDFADLIRFVQKRNIAAYNLHQDFWAQFETDPSIISLKKAAQEYGNSDVLRLAYEYLPLSFSRRHGDPSRPWNKFNIEIKNDDGTPISYYEGNWRDIFQNWEAMCLSYPEYIDNMVVKFLNASTADGFNPYRISKNGIDWEKIEPEDPFSSLGYWGDHQIIYLTKLLEIVRDYSTSKLTSLVNCEAFSYADLPYVIKPYSDIVANSKDTIIFDHNKDAEKEKNVAAQGSDAKLMWQGDGVYAVSFAEKLLVPILAKLSNLVVHGGIWMNTQRPEWNDANNAIVGNGLSVVTVCHLRRHISLCIEILGNTDGSSVKFSTEVLRWLLGVKDVFEKYIPANINAAERKLVLDELGAVYGEYREALYNNGLHKEDQVSYADLQSFLKLALSYVDATITSNKREDGLYNAYNLLALSDTEAEVNYLYPMLEGQTAILNSLMLSSAEVLDLVSAMEGSGLYSPQHRSFYLYPISHPKSFKEKNIIPADIAGSSQLIQKLLSDNNTDIVQIDSSDNIRFHGDFSSENDLLAALDFIEKQEAYTKLAQAERQYMRMIYEQVFHHSQFTGRSGVMYKYEGVGCIYWHQNSKFILGVQESFYAAKKSGEDESIREQLKQAYYQLRSGLGFNKTPEAWGGFPIDPYSHTSYSGIAQQPGMTGQVKEDILARRGELGLSVQNGELQFDSEFILPNEILENEGQFDYIDVSGAQKQMALPSRSLAFTLCQIPVVYIFGSDGKIEVEYSDGNTKTIDGHVIDVETSNEIFDRSGRISAVKVFM</sequence>
<evidence type="ECO:0000313" key="2">
    <source>
        <dbReference type="Proteomes" id="UP000005387"/>
    </source>
</evidence>
<evidence type="ECO:0008006" key="3">
    <source>
        <dbReference type="Google" id="ProtNLM"/>
    </source>
</evidence>
<dbReference type="eggNOG" id="COG3459">
    <property type="taxonomic scope" value="Bacteria"/>
</dbReference>
<keyword evidence="2" id="KW-1185">Reference proteome</keyword>
<organism evidence="1 2">
    <name type="scientific">Paenibacillus curdlanolyticus YK9</name>
    <dbReference type="NCBI Taxonomy" id="717606"/>
    <lineage>
        <taxon>Bacteria</taxon>
        <taxon>Bacillati</taxon>
        <taxon>Bacillota</taxon>
        <taxon>Bacilli</taxon>
        <taxon>Bacillales</taxon>
        <taxon>Paenibacillaceae</taxon>
        <taxon>Paenibacillus</taxon>
    </lineage>
</organism>
<gene>
    <name evidence="1" type="ORF">PaecuDRAFT_2302</name>
</gene>
<dbReference type="EMBL" id="AEDD01000005">
    <property type="protein sequence ID" value="EFM11049.1"/>
    <property type="molecule type" value="Genomic_DNA"/>
</dbReference>
<reference evidence="1 2" key="1">
    <citation type="submission" date="2010-07" db="EMBL/GenBank/DDBJ databases">
        <title>The draft genome of Paenibacillus curdlanolyticus YK9.</title>
        <authorList>
            <consortium name="US DOE Joint Genome Institute (JGI-PGF)"/>
            <person name="Lucas S."/>
            <person name="Copeland A."/>
            <person name="Lapidus A."/>
            <person name="Cheng J.-F."/>
            <person name="Bruce D."/>
            <person name="Goodwin L."/>
            <person name="Pitluck S."/>
            <person name="Land M.L."/>
            <person name="Hauser L."/>
            <person name="Chang Y.-J."/>
            <person name="Jeffries C."/>
            <person name="Anderson I.J."/>
            <person name="Johnson E."/>
            <person name="Loganathan U."/>
            <person name="Mulhopadhyay B."/>
            <person name="Kyrpides N."/>
            <person name="Woyke T.J."/>
        </authorList>
    </citation>
    <scope>NUCLEOTIDE SEQUENCE [LARGE SCALE GENOMIC DNA]</scope>
    <source>
        <strain evidence="1 2">YK9</strain>
    </source>
</reference>
<protein>
    <recommendedName>
        <fullName evidence="3">Cellobiose phosphorylase</fullName>
    </recommendedName>
</protein>
<proteinExistence type="predicted"/>
<evidence type="ECO:0000313" key="1">
    <source>
        <dbReference type="EMBL" id="EFM11049.1"/>
    </source>
</evidence>
<dbReference type="OrthoDB" id="38684at2"/>
<dbReference type="AlphaFoldDB" id="E0I9G5"/>
<dbReference type="Proteomes" id="UP000005387">
    <property type="component" value="Unassembled WGS sequence"/>
</dbReference>
<dbReference type="RefSeq" id="WP_006038298.1">
    <property type="nucleotide sequence ID" value="NZ_AEDD01000005.1"/>
</dbReference>
<dbReference type="STRING" id="717606.PaecuDRAFT_2302"/>